<name>A0A9W8WUE1_9PLEO</name>
<dbReference type="AlphaFoldDB" id="A0A9W8WUE1"/>
<comment type="caution">
    <text evidence="2">The sequence shown here is derived from an EMBL/GenBank/DDBJ whole genome shotgun (WGS) entry which is preliminary data.</text>
</comment>
<dbReference type="Proteomes" id="UP001140562">
    <property type="component" value="Unassembled WGS sequence"/>
</dbReference>
<accession>A0A9W8WUE1</accession>
<organism evidence="2 3">
    <name type="scientific">Didymella glomerata</name>
    <dbReference type="NCBI Taxonomy" id="749621"/>
    <lineage>
        <taxon>Eukaryota</taxon>
        <taxon>Fungi</taxon>
        <taxon>Dikarya</taxon>
        <taxon>Ascomycota</taxon>
        <taxon>Pezizomycotina</taxon>
        <taxon>Dothideomycetes</taxon>
        <taxon>Pleosporomycetidae</taxon>
        <taxon>Pleosporales</taxon>
        <taxon>Pleosporineae</taxon>
        <taxon>Didymellaceae</taxon>
        <taxon>Didymella</taxon>
    </lineage>
</organism>
<protein>
    <submittedName>
        <fullName evidence="2">Uncharacterized protein</fullName>
    </submittedName>
</protein>
<proteinExistence type="predicted"/>
<evidence type="ECO:0000313" key="2">
    <source>
        <dbReference type="EMBL" id="KAJ4332970.1"/>
    </source>
</evidence>
<keyword evidence="3" id="KW-1185">Reference proteome</keyword>
<gene>
    <name evidence="2" type="ORF">N0V87_007947</name>
</gene>
<evidence type="ECO:0000313" key="3">
    <source>
        <dbReference type="Proteomes" id="UP001140562"/>
    </source>
</evidence>
<reference evidence="2" key="1">
    <citation type="submission" date="2022-10" db="EMBL/GenBank/DDBJ databases">
        <title>Tapping the CABI collections for fungal endophytes: first genome assemblies for Collariella, Neodidymelliopsis, Ascochyta clinopodiicola, Didymella pomorum, Didymosphaeria variabile, Neocosmospora piperis and Neocucurbitaria cava.</title>
        <authorList>
            <person name="Hill R."/>
        </authorList>
    </citation>
    <scope>NUCLEOTIDE SEQUENCE</scope>
    <source>
        <strain evidence="2">IMI 360193</strain>
    </source>
</reference>
<feature type="coiled-coil region" evidence="1">
    <location>
        <begin position="25"/>
        <end position="109"/>
    </location>
</feature>
<dbReference type="EMBL" id="JAPEUV010000104">
    <property type="protein sequence ID" value="KAJ4332970.1"/>
    <property type="molecule type" value="Genomic_DNA"/>
</dbReference>
<evidence type="ECO:0000256" key="1">
    <source>
        <dbReference type="SAM" id="Coils"/>
    </source>
</evidence>
<sequence>MSCSPRSHLQSWRVYRPYRHKLEHAEKLSEQATNYLQEIGSVERELKTANKRISALEREGEYLERQNLDRQAALDVKNSLHAQANNKTAESYQAEIHKLQQAFEVVRNLVEHDGLGHCQTVQEASSRLSAIKKRLDCFEKLKEVLHAMAESPSDDHIAAVYFARACETNSIPYADLDIDRCRAALLFQSRFRDG</sequence>
<keyword evidence="1" id="KW-0175">Coiled coil</keyword>